<dbReference type="PROSITE" id="PS50309">
    <property type="entry name" value="DC"/>
    <property type="match status" value="2"/>
</dbReference>
<feature type="region of interest" description="Disordered" evidence="2">
    <location>
        <begin position="78"/>
        <end position="202"/>
    </location>
</feature>
<feature type="compositionally biased region" description="Polar residues" evidence="2">
    <location>
        <begin position="182"/>
        <end position="193"/>
    </location>
</feature>
<dbReference type="Gene3D" id="2.60.40.780">
    <property type="entry name" value="von Hippel-Lindau disease tumour suppressor, beta domain"/>
    <property type="match status" value="1"/>
</dbReference>
<dbReference type="GO" id="GO:0008017">
    <property type="term" value="F:microtubule binding"/>
    <property type="evidence" value="ECO:0007669"/>
    <property type="project" value="InterPro"/>
</dbReference>
<dbReference type="CDD" id="cd17158">
    <property type="entry name" value="DCX3_DCDC5"/>
    <property type="match status" value="1"/>
</dbReference>
<dbReference type="GO" id="GO:0035556">
    <property type="term" value="P:intracellular signal transduction"/>
    <property type="evidence" value="ECO:0007669"/>
    <property type="project" value="InterPro"/>
</dbReference>
<dbReference type="CDD" id="cd23427">
    <property type="entry name" value="beta-trefoil_Ricin_DCDC1"/>
    <property type="match status" value="1"/>
</dbReference>
<dbReference type="GO" id="GO:1902412">
    <property type="term" value="P:regulation of mitotic cytokinesis"/>
    <property type="evidence" value="ECO:0007669"/>
    <property type="project" value="InterPro"/>
</dbReference>
<dbReference type="Pfam" id="PF24478">
    <property type="entry name" value="DCX2_DCDC1"/>
    <property type="match status" value="2"/>
</dbReference>
<protein>
    <submittedName>
        <fullName evidence="3">Uncharacterized protein</fullName>
    </submittedName>
</protein>
<feature type="compositionally biased region" description="Acidic residues" evidence="2">
    <location>
        <begin position="1158"/>
        <end position="1170"/>
    </location>
</feature>
<dbReference type="InterPro" id="IPR036572">
    <property type="entry name" value="Doublecortin_dom_sf"/>
</dbReference>
<feature type="compositionally biased region" description="Polar residues" evidence="2">
    <location>
        <begin position="20"/>
        <end position="29"/>
    </location>
</feature>
<gene>
    <name evidence="3" type="ORF">OFUS_LOCUS13403</name>
</gene>
<dbReference type="Pfam" id="PF25510">
    <property type="entry name" value="Ubiquitin_DCDC1"/>
    <property type="match status" value="1"/>
</dbReference>
<proteinExistence type="predicted"/>
<feature type="region of interest" description="Disordered" evidence="2">
    <location>
        <begin position="1587"/>
        <end position="1655"/>
    </location>
</feature>
<dbReference type="CDD" id="cd17157">
    <property type="entry name" value="DCX2_DCDC5"/>
    <property type="match status" value="1"/>
</dbReference>
<keyword evidence="4" id="KW-1185">Reference proteome</keyword>
<dbReference type="Gene3D" id="2.40.50.90">
    <property type="match status" value="1"/>
</dbReference>
<dbReference type="PROSITE" id="PS50231">
    <property type="entry name" value="RICIN_B_LECTIN"/>
    <property type="match status" value="1"/>
</dbReference>
<feature type="region of interest" description="Disordered" evidence="2">
    <location>
        <begin position="1964"/>
        <end position="1983"/>
    </location>
</feature>
<feature type="region of interest" description="Disordered" evidence="2">
    <location>
        <begin position="1"/>
        <end position="55"/>
    </location>
</feature>
<dbReference type="Proteomes" id="UP000749559">
    <property type="component" value="Unassembled WGS sequence"/>
</dbReference>
<feature type="compositionally biased region" description="Pro residues" evidence="2">
    <location>
        <begin position="2234"/>
        <end position="2246"/>
    </location>
</feature>
<evidence type="ECO:0000256" key="1">
    <source>
        <dbReference type="SAM" id="Coils"/>
    </source>
</evidence>
<feature type="region of interest" description="Disordered" evidence="2">
    <location>
        <begin position="1005"/>
        <end position="1032"/>
    </location>
</feature>
<dbReference type="InterPro" id="IPR056415">
    <property type="entry name" value="DCX2_DCDC1"/>
</dbReference>
<dbReference type="InterPro" id="IPR002999">
    <property type="entry name" value="Tudor"/>
</dbReference>
<dbReference type="InterPro" id="IPR057424">
    <property type="entry name" value="Ubiquitin_DCDC1"/>
</dbReference>
<accession>A0A8J1V1H8</accession>
<feature type="coiled-coil region" evidence="1">
    <location>
        <begin position="774"/>
        <end position="801"/>
    </location>
</feature>
<feature type="region of interest" description="Disordered" evidence="2">
    <location>
        <begin position="2230"/>
        <end position="2252"/>
    </location>
</feature>
<dbReference type="PANTHER" id="PTHR46302:SF3">
    <property type="entry name" value="DOUBLECORTIN DOMAIN-CONTAINING PROTEIN 1"/>
    <property type="match status" value="1"/>
</dbReference>
<dbReference type="InterPro" id="IPR024053">
    <property type="entry name" value="VHL_beta_dom"/>
</dbReference>
<dbReference type="Pfam" id="PF01847">
    <property type="entry name" value="VHL"/>
    <property type="match status" value="1"/>
</dbReference>
<dbReference type="InterPro" id="IPR035437">
    <property type="entry name" value="SNase_OB-fold_sf"/>
</dbReference>
<dbReference type="SUPFAM" id="SSF49468">
    <property type="entry name" value="VHL"/>
    <property type="match status" value="1"/>
</dbReference>
<feature type="compositionally biased region" description="Acidic residues" evidence="2">
    <location>
        <begin position="1608"/>
        <end position="1618"/>
    </location>
</feature>
<dbReference type="SUPFAM" id="SSF89837">
    <property type="entry name" value="Doublecortin (DC)"/>
    <property type="match status" value="5"/>
</dbReference>
<evidence type="ECO:0000313" key="4">
    <source>
        <dbReference type="Proteomes" id="UP000749559"/>
    </source>
</evidence>
<dbReference type="Gene3D" id="3.10.20.230">
    <property type="entry name" value="Doublecortin domain"/>
    <property type="match status" value="2"/>
</dbReference>
<name>A0A8J1V1H8_OWEFU</name>
<dbReference type="CDD" id="cd17155">
    <property type="entry name" value="DCX_DCDC1"/>
    <property type="match status" value="1"/>
</dbReference>
<evidence type="ECO:0000256" key="2">
    <source>
        <dbReference type="SAM" id="MobiDB-lite"/>
    </source>
</evidence>
<feature type="compositionally biased region" description="Polar residues" evidence="2">
    <location>
        <begin position="112"/>
        <end position="134"/>
    </location>
</feature>
<dbReference type="OrthoDB" id="9999986at2759"/>
<dbReference type="GO" id="GO:0030496">
    <property type="term" value="C:midbody"/>
    <property type="evidence" value="ECO:0007669"/>
    <property type="project" value="TreeGrafter"/>
</dbReference>
<feature type="compositionally biased region" description="Basic residues" evidence="2">
    <location>
        <begin position="1964"/>
        <end position="1975"/>
    </location>
</feature>
<feature type="compositionally biased region" description="Basic residues" evidence="2">
    <location>
        <begin position="1010"/>
        <end position="1020"/>
    </location>
</feature>
<dbReference type="InterPro" id="IPR043188">
    <property type="entry name" value="DCDC1"/>
</dbReference>
<organism evidence="3 4">
    <name type="scientific">Owenia fusiformis</name>
    <name type="common">Polychaete worm</name>
    <dbReference type="NCBI Taxonomy" id="6347"/>
    <lineage>
        <taxon>Eukaryota</taxon>
        <taxon>Metazoa</taxon>
        <taxon>Spiralia</taxon>
        <taxon>Lophotrochozoa</taxon>
        <taxon>Annelida</taxon>
        <taxon>Polychaeta</taxon>
        <taxon>Sedentaria</taxon>
        <taxon>Canalipalpata</taxon>
        <taxon>Sabellida</taxon>
        <taxon>Oweniida</taxon>
        <taxon>Oweniidae</taxon>
        <taxon>Owenia</taxon>
    </lineage>
</organism>
<reference evidence="3" key="1">
    <citation type="submission" date="2022-03" db="EMBL/GenBank/DDBJ databases">
        <authorList>
            <person name="Martin C."/>
        </authorList>
    </citation>
    <scope>NUCLEOTIDE SEQUENCE</scope>
</reference>
<dbReference type="InterPro" id="IPR036208">
    <property type="entry name" value="VHL_sf"/>
</dbReference>
<dbReference type="InterPro" id="IPR037140">
    <property type="entry name" value="VHL_beta_dom_sf"/>
</dbReference>
<dbReference type="SMART" id="SM00537">
    <property type="entry name" value="DCX"/>
    <property type="match status" value="1"/>
</dbReference>
<keyword evidence="1" id="KW-0175">Coiled coil</keyword>
<dbReference type="SUPFAM" id="SSF63748">
    <property type="entry name" value="Tudor/PWWP/MBT"/>
    <property type="match status" value="1"/>
</dbReference>
<dbReference type="InterPro" id="IPR003533">
    <property type="entry name" value="Doublecortin_dom"/>
</dbReference>
<dbReference type="Pfam" id="PF00567">
    <property type="entry name" value="TUDOR"/>
    <property type="match status" value="1"/>
</dbReference>
<dbReference type="SMART" id="SM00333">
    <property type="entry name" value="TUDOR"/>
    <property type="match status" value="1"/>
</dbReference>
<dbReference type="EMBL" id="CAIIXF020000006">
    <property type="protein sequence ID" value="CAH1787762.1"/>
    <property type="molecule type" value="Genomic_DNA"/>
</dbReference>
<dbReference type="PANTHER" id="PTHR46302">
    <property type="entry name" value="DOUBLECORTIN DOMAIN-CONTAINING PROTEIN 1"/>
    <property type="match status" value="1"/>
</dbReference>
<feature type="compositionally biased region" description="Basic and acidic residues" evidence="2">
    <location>
        <begin position="138"/>
        <end position="162"/>
    </location>
</feature>
<dbReference type="Gene3D" id="2.30.30.140">
    <property type="match status" value="1"/>
</dbReference>
<feature type="coiled-coil region" evidence="1">
    <location>
        <begin position="476"/>
        <end position="510"/>
    </location>
</feature>
<comment type="caution">
    <text evidence="3">The sequence shown here is derived from an EMBL/GenBank/DDBJ whole genome shotgun (WGS) entry which is preliminary data.</text>
</comment>
<feature type="region of interest" description="Disordered" evidence="2">
    <location>
        <begin position="1158"/>
        <end position="1182"/>
    </location>
</feature>
<evidence type="ECO:0000313" key="3">
    <source>
        <dbReference type="EMBL" id="CAH1787762.1"/>
    </source>
</evidence>
<sequence>MNVRDSRPNSAKSSARPGSAKSTSSSVSNGLPPRRITRFMNGDGLPSGGGLGQAKSDAVSYEDLLIAQYLDELKKTQPYTKKEKRAPQSPYLQRLPHTNIVPTPGGIIRMGRSSQFPRKRPQSASTTSSSTMGQHSKPKIDAKFIADPDKWDPLTPRSEKSDVRKRRPRPASAPSSKYNRPYSASSYGSQRPSSAKPKKIKPLYKKQPHTIVCTAFKNGSRETFYKFAAPDLKQLLEMCTDKLGLGSAARRCFLDDGSEVFQGADIPREADVYISMGENFKNPYLPAKQHSQLKHGATWTMNGLILPPDQRRGKKKSILSKRFRNLIDKKKHRIVIFKNGTAGEGVEIVADLDRVDEFLVACTAKLELTSYARLLYDWEGNEIWDLHQTPILDDCLQTWTTPILGPLWVSKGEGFSPSGVRQFLTGLINFTKTRLRETKHYKTQLQYAESKDEAQLAKIEIPAILSMSDAEVKEALEMVQKDIDDFTEANHRLKDQLKRITDKVNEQEAKGNDYTQTHIREIEANDRIVGTKGLRLKVFENGLDEGETVIFFNLRDAARGLDGNRPKMMERLLDQLSNRTKNSPLKAYARRLFDKYGKEITDVYQLEYDQDIYISHGEPFKNPYTFTMQVTFDKTNAIEMDSEERGNYTTVFREQLNKEDVEGGRDKPNKWECTVGFPASFPTRNMSDINEVEQEHFKHLIEMSEVAQSAHYLQLKEDKSLVMYPEISVGYKQPALSTEVWPPNAQVWCIGKSGYIYSKAFPQLVLSVLDQEVKVQLSKRHNQSNNQYMTLEQQIQEEKQANEGDDEDDEERKKNMVEGFAVGVQKKMAGDPCQEWGFTAEGYIYSKGHPELVFTYLGGCYGDDESIAKNEIDGVPSGHRYFIAVCDKLSGKHAKNQRWAIKQERMDNIGQWKHSRHMVGADWNKKAYSWPVNDDDTWIEGFDWPMEGFFIPQVPLIRKMSEKKGPNGLVPLRLAVVKNGSKDYRNITPVVGPDLTNMMKDLNKTALNGKHPHKHNHKRTKSNENSGKSGDASEAQMCLHCNDMSLQQLEFMLFLERCTSLLDLSFAARRLFDETGKEHFTLGELQRDQIVYVSCGEPWSDPRMTKAEQQRRYLLANLAADIAQIRQFTALRNPENLVLAVDGSPAVGAKLVIMESVIEEEESEEEEEDPEEKKREEERKRQMEELLAEQQTSHEKAHQKSEQRLDGLRWPWERIANASFEEKDEDGCYTNRELYEKYKPKRQLSPRYPGLHLQKFIYEEGFIICKVKPELVLGVLESESRVAEVVLVKKRPDDIFQRWIVHDNGIIQAKHSPQMVLTVTMPTNTRREDDSMPLSYVGSTVILSNKKTTQFGRSNQIWRYDPETGFVHSFFTDITDKEVTSANKANVCTYSVAGAEELDQPGYIVQMADQNNKVHELIVCSACARAMRGRHKLEMLPHSVDFACAMGTAKDKGFKQIGSFQCLNGKVDLSTFEAEHTLEEWELQLENLRQETSVRAIAQEISAARGPKTVKVYAYKNGEGRLKEGELLFGSSILGILDQCTHRLQMASAARRIYTSDGMIILDIDDLIQWAVNNYTEMMRRDLRRTKEANMKNKKGKEDDEVSKASSDEDDEGDEEKDEMTGMLEKMKMDAREDDEASVTSMKSEMSMDGPMKSKEKKVKTEITFVNKSGIDANMFWVDYDGNRKKHGILPNGKTKKQRTYLTHVWAFEDANNTDTIFINGAKSHRVMEQNQTVLIQGKQKAWPSHRGIIEIYVTSVETPNNFICQLASTKQQLEMLVGQMTQLYEEKRTADLEEASTDSVREDDMTDDFSIVVDDMVAAKHEVGDDGVGLWFRAHVLSSDDYSAVVRYVDFGYVAEVEKKFIQPLKTEFLELPFQAITCSLAKVGPKGKRWEEDAISEFRELTSCDMPWPNGVQVVGAKTLTYMNPETKETPSIYILLPGEEREINIGEEFLAKNWAAIAKTPKAKPARPHRKNSISNVQPPPTEEILRYPIEVWASSGEPFVKPEAAEERYNRSVQEREERAKVGRELDKEKHVLRQMQGRRFDELNPGEYVGQRSPRDPVAIEGTWQEPSNEEKMKHDNIHQLETHLEEVRTNQGQKSKVFNPDTTNRLYGQPNMKRVMIFPNGESIKRAVYVWGESLQQLLNNATLRLNLRKDAKILYHILGHKIESFQDLERDQLIAVSYGKPFQKPKDYQQEIEIKANWGRARKQYGKGATEMAIDAQGNPIVNVDPFGPPPLANRPPPRNFHQTR</sequence>
<feature type="compositionally biased region" description="Basic and acidic residues" evidence="2">
    <location>
        <begin position="1587"/>
        <end position="1607"/>
    </location>
</feature>
<feature type="compositionally biased region" description="Basic and acidic residues" evidence="2">
    <location>
        <begin position="1171"/>
        <end position="1182"/>
    </location>
</feature>